<evidence type="ECO:0000313" key="3">
    <source>
        <dbReference type="Proteomes" id="UP000490982"/>
    </source>
</evidence>
<dbReference type="AlphaFoldDB" id="A0A6G2DX19"/>
<dbReference type="GO" id="GO:0042626">
    <property type="term" value="F:ATPase-coupled transmembrane transporter activity"/>
    <property type="evidence" value="ECO:0007669"/>
    <property type="project" value="TreeGrafter"/>
</dbReference>
<dbReference type="Proteomes" id="UP000490982">
    <property type="component" value="Unassembled WGS sequence"/>
</dbReference>
<gene>
    <name evidence="2" type="ORF">GM537_13645</name>
</gene>
<dbReference type="RefSeq" id="WP_155459776.1">
    <property type="nucleotide sequence ID" value="NZ_WNHS01000694.1"/>
</dbReference>
<evidence type="ECO:0000259" key="1">
    <source>
        <dbReference type="Pfam" id="PF00005"/>
    </source>
</evidence>
<dbReference type="GO" id="GO:0005524">
    <property type="term" value="F:ATP binding"/>
    <property type="evidence" value="ECO:0007669"/>
    <property type="project" value="UniProtKB-KW"/>
</dbReference>
<dbReference type="InterPro" id="IPR039421">
    <property type="entry name" value="Type_1_exporter"/>
</dbReference>
<keyword evidence="2" id="KW-0067">ATP-binding</keyword>
<dbReference type="InterPro" id="IPR027417">
    <property type="entry name" value="P-loop_NTPase"/>
</dbReference>
<feature type="domain" description="ABC transporter" evidence="1">
    <location>
        <begin position="4"/>
        <end position="47"/>
    </location>
</feature>
<dbReference type="Gene3D" id="3.40.50.300">
    <property type="entry name" value="P-loop containing nucleotide triphosphate hydrolases"/>
    <property type="match status" value="1"/>
</dbReference>
<accession>A0A6G2DX19</accession>
<comment type="caution">
    <text evidence="2">The sequence shown here is derived from an EMBL/GenBank/DDBJ whole genome shotgun (WGS) entry which is preliminary data.</text>
</comment>
<organism evidence="2 3">
    <name type="scientific">Streptococcus pneumoniae</name>
    <dbReference type="NCBI Taxonomy" id="1313"/>
    <lineage>
        <taxon>Bacteria</taxon>
        <taxon>Bacillati</taxon>
        <taxon>Bacillota</taxon>
        <taxon>Bacilli</taxon>
        <taxon>Lactobacillales</taxon>
        <taxon>Streptococcaceae</taxon>
        <taxon>Streptococcus</taxon>
    </lineage>
</organism>
<keyword evidence="2" id="KW-0547">Nucleotide-binding</keyword>
<dbReference type="SUPFAM" id="SSF52540">
    <property type="entry name" value="P-loop containing nucleoside triphosphate hydrolases"/>
    <property type="match status" value="1"/>
</dbReference>
<reference evidence="2 3" key="1">
    <citation type="submission" date="2019-11" db="EMBL/GenBank/DDBJ databases">
        <title>Growth characteristics of pneumococcus vary with the chemical composition of the capsule and with environmental conditions.</title>
        <authorList>
            <person name="Tothpal A."/>
            <person name="Desobry K."/>
            <person name="Joshi S."/>
            <person name="Wyllie A.L."/>
            <person name="Weinberger D.M."/>
        </authorList>
    </citation>
    <scope>NUCLEOTIDE SEQUENCE [LARGE SCALE GENOMIC DNA]</scope>
    <source>
        <strain evidence="3">pnumococcus23A</strain>
    </source>
</reference>
<dbReference type="InterPro" id="IPR003439">
    <property type="entry name" value="ABC_transporter-like_ATP-bd"/>
</dbReference>
<protein>
    <submittedName>
        <fullName evidence="2">ATP-binding cassette domain-containing protein</fullName>
    </submittedName>
</protein>
<dbReference type="GO" id="GO:0016887">
    <property type="term" value="F:ATP hydrolysis activity"/>
    <property type="evidence" value="ECO:0007669"/>
    <property type="project" value="InterPro"/>
</dbReference>
<dbReference type="PANTHER" id="PTHR24222:SF76">
    <property type="entry name" value="MYCOBACTIN IMPORT ATP-BINDING_PERMEASE PROTEIN IRTB"/>
    <property type="match status" value="1"/>
</dbReference>
<feature type="non-terminal residue" evidence="2">
    <location>
        <position position="89"/>
    </location>
</feature>
<dbReference type="Pfam" id="PF00005">
    <property type="entry name" value="ABC_tran"/>
    <property type="match status" value="1"/>
</dbReference>
<sequence length="89" mass="9844">IMNLPEQYQTVIGEGGASLSGGEKQRISIARAMIKNAPIIIFDEATANVDPENEDKLQLAMEELTRNKTVIMIAHRLKTIKNANQILVL</sequence>
<feature type="non-terminal residue" evidence="2">
    <location>
        <position position="1"/>
    </location>
</feature>
<dbReference type="EMBL" id="WNHS01000694">
    <property type="protein sequence ID" value="MTW25817.1"/>
    <property type="molecule type" value="Genomic_DNA"/>
</dbReference>
<proteinExistence type="predicted"/>
<evidence type="ECO:0000313" key="2">
    <source>
        <dbReference type="EMBL" id="MTW25817.1"/>
    </source>
</evidence>
<name>A0A6G2DX19_STREE</name>
<dbReference type="PANTHER" id="PTHR24222">
    <property type="entry name" value="ABC TRANSPORTER B FAMILY"/>
    <property type="match status" value="1"/>
</dbReference>
<dbReference type="GO" id="GO:0005886">
    <property type="term" value="C:plasma membrane"/>
    <property type="evidence" value="ECO:0007669"/>
    <property type="project" value="TreeGrafter"/>
</dbReference>